<dbReference type="EMBL" id="JAWQEG010000052">
    <property type="protein sequence ID" value="KAK3895290.1"/>
    <property type="molecule type" value="Genomic_DNA"/>
</dbReference>
<evidence type="ECO:0000313" key="1">
    <source>
        <dbReference type="EMBL" id="KAK3895290.1"/>
    </source>
</evidence>
<accession>A0AAE1GM84</accession>
<reference evidence="1" key="1">
    <citation type="submission" date="2023-10" db="EMBL/GenBank/DDBJ databases">
        <title>Genome assemblies of two species of porcelain crab, Petrolisthes cinctipes and Petrolisthes manimaculis (Anomura: Porcellanidae).</title>
        <authorList>
            <person name="Angst P."/>
        </authorList>
    </citation>
    <scope>NUCLEOTIDE SEQUENCE</scope>
    <source>
        <strain evidence="1">PB745_01</strain>
        <tissue evidence="1">Gill</tissue>
    </source>
</reference>
<dbReference type="Proteomes" id="UP001286313">
    <property type="component" value="Unassembled WGS sequence"/>
</dbReference>
<comment type="caution">
    <text evidence="1">The sequence shown here is derived from an EMBL/GenBank/DDBJ whole genome shotgun (WGS) entry which is preliminary data.</text>
</comment>
<name>A0AAE1GM84_PETCI</name>
<protein>
    <submittedName>
        <fullName evidence="1">Uncharacterized protein</fullName>
    </submittedName>
</protein>
<keyword evidence="2" id="KW-1185">Reference proteome</keyword>
<evidence type="ECO:0000313" key="2">
    <source>
        <dbReference type="Proteomes" id="UP001286313"/>
    </source>
</evidence>
<proteinExistence type="predicted"/>
<gene>
    <name evidence="1" type="ORF">Pcinc_000982</name>
</gene>
<dbReference type="AlphaFoldDB" id="A0AAE1GM84"/>
<sequence>MDEVNEINIECNACGSGGVVAGEGSGGVVAGEGSGGVVAGEGSGGVVAGEGSGGVVAGEGSGGKVALTSFIIHLFLARQRSLANLSESLGDLGEPLASPTSPRHLRMKENSPLLRWTPGPISIGSWL</sequence>
<organism evidence="1 2">
    <name type="scientific">Petrolisthes cinctipes</name>
    <name type="common">Flat porcelain crab</name>
    <dbReference type="NCBI Taxonomy" id="88211"/>
    <lineage>
        <taxon>Eukaryota</taxon>
        <taxon>Metazoa</taxon>
        <taxon>Ecdysozoa</taxon>
        <taxon>Arthropoda</taxon>
        <taxon>Crustacea</taxon>
        <taxon>Multicrustacea</taxon>
        <taxon>Malacostraca</taxon>
        <taxon>Eumalacostraca</taxon>
        <taxon>Eucarida</taxon>
        <taxon>Decapoda</taxon>
        <taxon>Pleocyemata</taxon>
        <taxon>Anomura</taxon>
        <taxon>Galatheoidea</taxon>
        <taxon>Porcellanidae</taxon>
        <taxon>Petrolisthes</taxon>
    </lineage>
</organism>